<evidence type="ECO:0000313" key="1">
    <source>
        <dbReference type="EMBL" id="SVD68192.1"/>
    </source>
</evidence>
<sequence length="60" mass="6482">MIDAITEQLQKMSSYHTFAPMGSDVSDAAAERIRSVSPFPDGRVFLCCSGSESIDTAIKL</sequence>
<gene>
    <name evidence="1" type="ORF">METZ01_LOCUS421046</name>
</gene>
<dbReference type="EMBL" id="UINC01166310">
    <property type="protein sequence ID" value="SVD68192.1"/>
    <property type="molecule type" value="Genomic_DNA"/>
</dbReference>
<dbReference type="Gene3D" id="3.40.640.10">
    <property type="entry name" value="Type I PLP-dependent aspartate aminotransferase-like (Major domain)"/>
    <property type="match status" value="1"/>
</dbReference>
<dbReference type="AlphaFoldDB" id="A0A382XAV1"/>
<reference evidence="1" key="1">
    <citation type="submission" date="2018-05" db="EMBL/GenBank/DDBJ databases">
        <authorList>
            <person name="Lanie J.A."/>
            <person name="Ng W.-L."/>
            <person name="Kazmierczak K.M."/>
            <person name="Andrzejewski T.M."/>
            <person name="Davidsen T.M."/>
            <person name="Wayne K.J."/>
            <person name="Tettelin H."/>
            <person name="Glass J.I."/>
            <person name="Rusch D."/>
            <person name="Podicherti R."/>
            <person name="Tsui H.-C.T."/>
            <person name="Winkler M.E."/>
        </authorList>
    </citation>
    <scope>NUCLEOTIDE SEQUENCE</scope>
</reference>
<accession>A0A382XAV1</accession>
<dbReference type="SUPFAM" id="SSF53383">
    <property type="entry name" value="PLP-dependent transferases"/>
    <property type="match status" value="1"/>
</dbReference>
<dbReference type="InterPro" id="IPR015421">
    <property type="entry name" value="PyrdxlP-dep_Trfase_major"/>
</dbReference>
<proteinExistence type="predicted"/>
<feature type="non-terminal residue" evidence="1">
    <location>
        <position position="60"/>
    </location>
</feature>
<dbReference type="InterPro" id="IPR015424">
    <property type="entry name" value="PyrdxlP-dep_Trfase"/>
</dbReference>
<name>A0A382XAV1_9ZZZZ</name>
<protein>
    <submittedName>
        <fullName evidence="1">Uncharacterized protein</fullName>
    </submittedName>
</protein>
<organism evidence="1">
    <name type="scientific">marine metagenome</name>
    <dbReference type="NCBI Taxonomy" id="408172"/>
    <lineage>
        <taxon>unclassified sequences</taxon>
        <taxon>metagenomes</taxon>
        <taxon>ecological metagenomes</taxon>
    </lineage>
</organism>